<accession>A0A1H2C552</accession>
<name>A0A1H2C552_9ACTN</name>
<dbReference type="AlphaFoldDB" id="A0A1H2C552"/>
<evidence type="ECO:0000313" key="1">
    <source>
        <dbReference type="EMBL" id="SDT65474.1"/>
    </source>
</evidence>
<protein>
    <submittedName>
        <fullName evidence="1">Uncharacterized protein</fullName>
    </submittedName>
</protein>
<dbReference type="EMBL" id="LT629758">
    <property type="protein sequence ID" value="SDT65474.1"/>
    <property type="molecule type" value="Genomic_DNA"/>
</dbReference>
<evidence type="ECO:0000313" key="2">
    <source>
        <dbReference type="Proteomes" id="UP000198688"/>
    </source>
</evidence>
<sequence>MEVVGDWVAVHPAQAASNDSGGGGGDAAPEFVGGDRFGGFAGFGGCQVAAVRTGDAGEGRHPPRFDGVGRAGVVRSGTVLASGIVGAEYLQVRAVGTPLVGILVRVCRARILREPATDERLVGQFPGVDRGLFTIVLKTGEKLIRANTIGRVRGGTGRGLLVPFTAPGGNGHLVPRQAAHGCRHTP</sequence>
<proteinExistence type="predicted"/>
<dbReference type="STRING" id="113562.SAMN04489716_5247"/>
<reference evidence="1 2" key="1">
    <citation type="submission" date="2016-10" db="EMBL/GenBank/DDBJ databases">
        <authorList>
            <person name="de Groot N.N."/>
        </authorList>
    </citation>
    <scope>NUCLEOTIDE SEQUENCE [LARGE SCALE GENOMIC DNA]</scope>
    <source>
        <strain evidence="1 2">DSM 43941</strain>
    </source>
</reference>
<gene>
    <name evidence="1" type="ORF">SAMN04489716_5247</name>
</gene>
<keyword evidence="2" id="KW-1185">Reference proteome</keyword>
<dbReference type="Proteomes" id="UP000198688">
    <property type="component" value="Chromosome I"/>
</dbReference>
<dbReference type="RefSeq" id="WP_092547055.1">
    <property type="nucleotide sequence ID" value="NZ_BOMJ01000014.1"/>
</dbReference>
<organism evidence="1 2">
    <name type="scientific">Actinoplanes derwentensis</name>
    <dbReference type="NCBI Taxonomy" id="113562"/>
    <lineage>
        <taxon>Bacteria</taxon>
        <taxon>Bacillati</taxon>
        <taxon>Actinomycetota</taxon>
        <taxon>Actinomycetes</taxon>
        <taxon>Micromonosporales</taxon>
        <taxon>Micromonosporaceae</taxon>
        <taxon>Actinoplanes</taxon>
    </lineage>
</organism>